<dbReference type="AlphaFoldDB" id="A0A645IVF8"/>
<evidence type="ECO:0000313" key="2">
    <source>
        <dbReference type="EMBL" id="MPN55127.1"/>
    </source>
</evidence>
<evidence type="ECO:0000259" key="1">
    <source>
        <dbReference type="Pfam" id="PF12008"/>
    </source>
</evidence>
<reference evidence="2" key="1">
    <citation type="submission" date="2019-08" db="EMBL/GenBank/DDBJ databases">
        <authorList>
            <person name="Kucharzyk K."/>
            <person name="Murdoch R.W."/>
            <person name="Higgins S."/>
            <person name="Loffler F."/>
        </authorList>
    </citation>
    <scope>NUCLEOTIDE SEQUENCE</scope>
</reference>
<dbReference type="Pfam" id="PF12008">
    <property type="entry name" value="EcoR124_C"/>
    <property type="match status" value="1"/>
</dbReference>
<accession>A0A645IVF8</accession>
<comment type="caution">
    <text evidence="2">The sequence shown here is derived from an EMBL/GenBank/DDBJ whole genome shotgun (WGS) entry which is preliminary data.</text>
</comment>
<dbReference type="EMBL" id="VSSQ01124009">
    <property type="protein sequence ID" value="MPN55127.1"/>
    <property type="molecule type" value="Genomic_DNA"/>
</dbReference>
<gene>
    <name evidence="2" type="ORF">SDC9_202806</name>
</gene>
<proteinExistence type="predicted"/>
<sequence length="100" mass="11385">MNEKEVRQGYEKFKADKFARRIAETAAKYELETPALQAFIDAIMARMIFDGEALSDLFAEQELGWKARTKKELALMDDLGPLLRKLAKGRDISGLNAYEN</sequence>
<protein>
    <recommendedName>
        <fullName evidence="1">Type I restriction enzyme R protein C-terminal domain-containing protein</fullName>
    </recommendedName>
</protein>
<organism evidence="2">
    <name type="scientific">bioreactor metagenome</name>
    <dbReference type="NCBI Taxonomy" id="1076179"/>
    <lineage>
        <taxon>unclassified sequences</taxon>
        <taxon>metagenomes</taxon>
        <taxon>ecological metagenomes</taxon>
    </lineage>
</organism>
<name>A0A645IVF8_9ZZZZ</name>
<dbReference type="InterPro" id="IPR022625">
    <property type="entry name" value="TypeI_RM_Rsu_C"/>
</dbReference>
<feature type="domain" description="Type I restriction enzyme R protein C-terminal" evidence="1">
    <location>
        <begin position="3"/>
        <end position="85"/>
    </location>
</feature>